<name>A0A9P7JP71_9AGAM</name>
<accession>A0A9P7JP71</accession>
<proteinExistence type="predicted"/>
<dbReference type="GeneID" id="64705935"/>
<dbReference type="EMBL" id="JABBWM010000081">
    <property type="protein sequence ID" value="KAG2094032.1"/>
    <property type="molecule type" value="Genomic_DNA"/>
</dbReference>
<organism evidence="2 3">
    <name type="scientific">Suillus discolor</name>
    <dbReference type="NCBI Taxonomy" id="1912936"/>
    <lineage>
        <taxon>Eukaryota</taxon>
        <taxon>Fungi</taxon>
        <taxon>Dikarya</taxon>
        <taxon>Basidiomycota</taxon>
        <taxon>Agaricomycotina</taxon>
        <taxon>Agaricomycetes</taxon>
        <taxon>Agaricomycetidae</taxon>
        <taxon>Boletales</taxon>
        <taxon>Suillineae</taxon>
        <taxon>Suillaceae</taxon>
        <taxon>Suillus</taxon>
    </lineage>
</organism>
<dbReference type="RefSeq" id="XP_041287398.1">
    <property type="nucleotide sequence ID" value="XM_041443676.1"/>
</dbReference>
<gene>
    <name evidence="2" type="ORF">F5147DRAFT_820768</name>
</gene>
<dbReference type="AlphaFoldDB" id="A0A9P7JP71"/>
<keyword evidence="3" id="KW-1185">Reference proteome</keyword>
<feature type="signal peptide" evidence="1">
    <location>
        <begin position="1"/>
        <end position="25"/>
    </location>
</feature>
<sequence>MSWSKNDVAWVKLYAVLMSIQASQAGWPIFTGPPLVLLEAKTEDDILQDLCGLIGAAQVVVELQTIVPVQRLLAILASVDTSLLLHYEDPILLPWPSPPAFLAWGSYMRANFTLLENNTSSTRGTGSGTGSGEDCEVNNLDEPHGIWYNYASAYEVTMLGKPHADKSPIAATILGESFIPRRHAALIMTHEIHLLQGKGRNAHQVGNSQIQKLRAVTYYDLGEFHDAYIPPRNMVHGYTGLCRLFGAFQVVVSNMTRLLGSSNSSGLCNFSLQRVRRLFCMYYLSPSAFSRPDIADFTSIVEELHIHHFRSSSFRDKCNTGKICKICDRSSAVPNSAIAGWFFIFQVFIYYE</sequence>
<comment type="caution">
    <text evidence="2">The sequence shown here is derived from an EMBL/GenBank/DDBJ whole genome shotgun (WGS) entry which is preliminary data.</text>
</comment>
<reference evidence="2" key="1">
    <citation type="journal article" date="2020" name="New Phytol.">
        <title>Comparative genomics reveals dynamic genome evolution in host specialist ectomycorrhizal fungi.</title>
        <authorList>
            <person name="Lofgren L.A."/>
            <person name="Nguyen N.H."/>
            <person name="Vilgalys R."/>
            <person name="Ruytinx J."/>
            <person name="Liao H.L."/>
            <person name="Branco S."/>
            <person name="Kuo A."/>
            <person name="LaButti K."/>
            <person name="Lipzen A."/>
            <person name="Andreopoulos W."/>
            <person name="Pangilinan J."/>
            <person name="Riley R."/>
            <person name="Hundley H."/>
            <person name="Na H."/>
            <person name="Barry K."/>
            <person name="Grigoriev I.V."/>
            <person name="Stajich J.E."/>
            <person name="Kennedy P.G."/>
        </authorList>
    </citation>
    <scope>NUCLEOTIDE SEQUENCE</scope>
    <source>
        <strain evidence="2">FC423</strain>
    </source>
</reference>
<keyword evidence="1" id="KW-0732">Signal</keyword>
<dbReference type="Proteomes" id="UP000823399">
    <property type="component" value="Unassembled WGS sequence"/>
</dbReference>
<evidence type="ECO:0000313" key="3">
    <source>
        <dbReference type="Proteomes" id="UP000823399"/>
    </source>
</evidence>
<evidence type="ECO:0000313" key="2">
    <source>
        <dbReference type="EMBL" id="KAG2094032.1"/>
    </source>
</evidence>
<evidence type="ECO:0008006" key="4">
    <source>
        <dbReference type="Google" id="ProtNLM"/>
    </source>
</evidence>
<feature type="chain" id="PRO_5040430768" description="FHA domain-containing protein" evidence="1">
    <location>
        <begin position="26"/>
        <end position="352"/>
    </location>
</feature>
<evidence type="ECO:0000256" key="1">
    <source>
        <dbReference type="SAM" id="SignalP"/>
    </source>
</evidence>
<protein>
    <recommendedName>
        <fullName evidence="4">FHA domain-containing protein</fullName>
    </recommendedName>
</protein>